<comment type="caution">
    <text evidence="1">The sequence shown here is derived from an EMBL/GenBank/DDBJ whole genome shotgun (WGS) entry which is preliminary data.</text>
</comment>
<organism evidence="1 2">
    <name type="scientific">Platanthera zijinensis</name>
    <dbReference type="NCBI Taxonomy" id="2320716"/>
    <lineage>
        <taxon>Eukaryota</taxon>
        <taxon>Viridiplantae</taxon>
        <taxon>Streptophyta</taxon>
        <taxon>Embryophyta</taxon>
        <taxon>Tracheophyta</taxon>
        <taxon>Spermatophyta</taxon>
        <taxon>Magnoliopsida</taxon>
        <taxon>Liliopsida</taxon>
        <taxon>Asparagales</taxon>
        <taxon>Orchidaceae</taxon>
        <taxon>Orchidoideae</taxon>
        <taxon>Orchideae</taxon>
        <taxon>Orchidinae</taxon>
        <taxon>Platanthera</taxon>
    </lineage>
</organism>
<sequence>MHLTILFTECANFINDYDSGSVDLDQKACILPTDYWALRTEVQSWSNIPSLYSFIALLIAVDLHKADQLGIKRWVIFNSPRLGILIDLVLRDHIFLLLKLYLKAVRREATCSFNLVLEVNGFFDSTIVRNECPCLVSSITWLAFQISIL</sequence>
<name>A0AAP0BGR8_9ASPA</name>
<proteinExistence type="predicted"/>
<dbReference type="Proteomes" id="UP001418222">
    <property type="component" value="Unassembled WGS sequence"/>
</dbReference>
<reference evidence="1 2" key="1">
    <citation type="journal article" date="2022" name="Nat. Plants">
        <title>Genomes of leafy and leafless Platanthera orchids illuminate the evolution of mycoheterotrophy.</title>
        <authorList>
            <person name="Li M.H."/>
            <person name="Liu K.W."/>
            <person name="Li Z."/>
            <person name="Lu H.C."/>
            <person name="Ye Q.L."/>
            <person name="Zhang D."/>
            <person name="Wang J.Y."/>
            <person name="Li Y.F."/>
            <person name="Zhong Z.M."/>
            <person name="Liu X."/>
            <person name="Yu X."/>
            <person name="Liu D.K."/>
            <person name="Tu X.D."/>
            <person name="Liu B."/>
            <person name="Hao Y."/>
            <person name="Liao X.Y."/>
            <person name="Jiang Y.T."/>
            <person name="Sun W.H."/>
            <person name="Chen J."/>
            <person name="Chen Y.Q."/>
            <person name="Ai Y."/>
            <person name="Zhai J.W."/>
            <person name="Wu S.S."/>
            <person name="Zhou Z."/>
            <person name="Hsiao Y.Y."/>
            <person name="Wu W.L."/>
            <person name="Chen Y.Y."/>
            <person name="Lin Y.F."/>
            <person name="Hsu J.L."/>
            <person name="Li C.Y."/>
            <person name="Wang Z.W."/>
            <person name="Zhao X."/>
            <person name="Zhong W.Y."/>
            <person name="Ma X.K."/>
            <person name="Ma L."/>
            <person name="Huang J."/>
            <person name="Chen G.Z."/>
            <person name="Huang M.Z."/>
            <person name="Huang L."/>
            <person name="Peng D.H."/>
            <person name="Luo Y.B."/>
            <person name="Zou S.Q."/>
            <person name="Chen S.P."/>
            <person name="Lan S."/>
            <person name="Tsai W.C."/>
            <person name="Van de Peer Y."/>
            <person name="Liu Z.J."/>
        </authorList>
    </citation>
    <scope>NUCLEOTIDE SEQUENCE [LARGE SCALE GENOMIC DNA]</scope>
    <source>
        <strain evidence="1">Lor287</strain>
    </source>
</reference>
<keyword evidence="2" id="KW-1185">Reference proteome</keyword>
<evidence type="ECO:0000313" key="1">
    <source>
        <dbReference type="EMBL" id="KAK8938747.1"/>
    </source>
</evidence>
<dbReference type="EMBL" id="JBBWWQ010000009">
    <property type="protein sequence ID" value="KAK8938747.1"/>
    <property type="molecule type" value="Genomic_DNA"/>
</dbReference>
<accession>A0AAP0BGR8</accession>
<evidence type="ECO:0000313" key="2">
    <source>
        <dbReference type="Proteomes" id="UP001418222"/>
    </source>
</evidence>
<protein>
    <submittedName>
        <fullName evidence="1">Uncharacterized protein</fullName>
    </submittedName>
</protein>
<gene>
    <name evidence="1" type="ORF">KSP39_PZI011660</name>
</gene>
<dbReference type="AlphaFoldDB" id="A0AAP0BGR8"/>